<dbReference type="STRING" id="92487.SAMN02745130_03627"/>
<dbReference type="Pfam" id="PF02604">
    <property type="entry name" value="PhdYeFM_antitox"/>
    <property type="match status" value="1"/>
</dbReference>
<evidence type="ECO:0000313" key="3">
    <source>
        <dbReference type="EMBL" id="SKA94206.1"/>
    </source>
</evidence>
<reference evidence="3 4" key="1">
    <citation type="submission" date="2017-02" db="EMBL/GenBank/DDBJ databases">
        <authorList>
            <person name="Peterson S.W."/>
        </authorList>
    </citation>
    <scope>NUCLEOTIDE SEQUENCE [LARGE SCALE GENOMIC DNA]</scope>
    <source>
        <strain evidence="3 4">ATCC 49788</strain>
    </source>
</reference>
<accession>A0A1T4XXF0</accession>
<name>A0A1T4XXF0_9GAMM</name>
<comment type="similarity">
    <text evidence="1 2">Belongs to the phD/YefM antitoxin family.</text>
</comment>
<dbReference type="SUPFAM" id="SSF143120">
    <property type="entry name" value="YefM-like"/>
    <property type="match status" value="1"/>
</dbReference>
<dbReference type="AlphaFoldDB" id="A0A1T4XXF0"/>
<dbReference type="Gene3D" id="3.40.1620.10">
    <property type="entry name" value="YefM-like domain"/>
    <property type="match status" value="1"/>
</dbReference>
<dbReference type="EMBL" id="FUYB01000026">
    <property type="protein sequence ID" value="SKA94206.1"/>
    <property type="molecule type" value="Genomic_DNA"/>
</dbReference>
<evidence type="ECO:0000256" key="1">
    <source>
        <dbReference type="ARBA" id="ARBA00009981"/>
    </source>
</evidence>
<organism evidence="3 4">
    <name type="scientific">Thiothrix eikelboomii</name>
    <dbReference type="NCBI Taxonomy" id="92487"/>
    <lineage>
        <taxon>Bacteria</taxon>
        <taxon>Pseudomonadati</taxon>
        <taxon>Pseudomonadota</taxon>
        <taxon>Gammaproteobacteria</taxon>
        <taxon>Thiotrichales</taxon>
        <taxon>Thiotrichaceae</taxon>
        <taxon>Thiothrix</taxon>
    </lineage>
</organism>
<evidence type="ECO:0000313" key="4">
    <source>
        <dbReference type="Proteomes" id="UP000190460"/>
    </source>
</evidence>
<dbReference type="InterPro" id="IPR036165">
    <property type="entry name" value="YefM-like_sf"/>
</dbReference>
<sequence>MRQYNFSEARKNFASVLETAKQEGIICIYKRNGEAYYLTPAKVKKSPLDVEGIDLRLSSSHIMSIVRESRERTYF</sequence>
<gene>
    <name evidence="3" type="ORF">SAMN02745130_03627</name>
</gene>
<dbReference type="OrthoDB" id="370795at2"/>
<evidence type="ECO:0000256" key="2">
    <source>
        <dbReference type="RuleBase" id="RU362080"/>
    </source>
</evidence>
<dbReference type="RefSeq" id="WP_078924069.1">
    <property type="nucleotide sequence ID" value="NZ_FUYB01000026.1"/>
</dbReference>
<dbReference type="Proteomes" id="UP000190460">
    <property type="component" value="Unassembled WGS sequence"/>
</dbReference>
<protein>
    <recommendedName>
        <fullName evidence="2">Antitoxin</fullName>
    </recommendedName>
</protein>
<comment type="function">
    <text evidence="2">Antitoxin component of a type II toxin-antitoxin (TA) system.</text>
</comment>
<proteinExistence type="inferred from homology"/>
<dbReference type="InterPro" id="IPR006442">
    <property type="entry name" value="Antitoxin_Phd/YefM"/>
</dbReference>
<keyword evidence="4" id="KW-1185">Reference proteome</keyword>